<dbReference type="EMBL" id="MT144001">
    <property type="protein sequence ID" value="QJA46019.1"/>
    <property type="molecule type" value="Genomic_DNA"/>
</dbReference>
<gene>
    <name evidence="2" type="ORF">TM448A00302_0027</name>
</gene>
<evidence type="ECO:0000313" key="2">
    <source>
        <dbReference type="EMBL" id="QJA46019.1"/>
    </source>
</evidence>
<sequence length="933" mass="101706">MPQAPRPEFVRKGDFVAQYYEDKGWKQLHRGTATTEEIRADISKLAEASEAYGKIYGVGEEFRSAGLKAVGFVPVAGTIVDWERMTPLERGISIAVDTAILAIPAFRGAKAGANKALNTALNQGLDKWIASQSRILPEAQSGLYRKITSILGEKSVWLTEKATQNLIKNKNNITKAAEATVKDIEKLLLEAHPVVKGQTRPLADIMKDLEGTALRAKVPAVAELKPKPVTPGIIPTPKGVVPPPPIALPPASEESLFDDALRIIREKVIPAQKVARGKTAKIFTEERGKAFGEVEKVFKTPAGEATVGEAAKKLGIGEMERAAFEPVEGLLSQAHKDAVINELATNVNIQAAEKFNAMLSLKRLFSPLKYVVEHPKTASTVPPNTPLRDFELKILEKAWGKSTADDLAKAIEMLAADPIPVDIAMKNYLLGLKNIPFGKPKIGEKFIPTEPVKVPVEAYRGQRLQELMIDLADSPTPINPTIQEAVKRTEQFFLMPPTKREKFLKILDRVGYNAIDVLGIPKTIKFSFDLSYPLRQGLLLGLKSPKKWVTQWKPMIKALRSDEVASKFHRELLSDTETATAINRMGVDLYGVERGMKWMERPEELASTIAEHIPGIRASARAAATFMNGLMVESAVKQYRILTALGESEGSFRAMGALINQLAGRGTLPKWLRGTAGDVTNKILTSPRFAVSRFQWPTKIFSESPTVRKEAAKSLIAYISWGTSLIGLAVLGGARIEGDPRSSQALKIRIGNTRIDIWAGGVQIIRMLAQLAPYVDPKTGEIDWTQGSRKTAAGEVIPMSRWDVMARFGESKVQPGIGALKILLTGKTYIGEEVDLATPEGWAILVKEGLAPLALEELVVAYIEEGMGGAVLALGEFGGLGVQTYADKPPVPSGRPTQKDASQKARDRMNRLQKVPTGGGDAARKRAKALGLR</sequence>
<feature type="region of interest" description="Disordered" evidence="1">
    <location>
        <begin position="885"/>
        <end position="933"/>
    </location>
</feature>
<organism evidence="2">
    <name type="scientific">viral metagenome</name>
    <dbReference type="NCBI Taxonomy" id="1070528"/>
    <lineage>
        <taxon>unclassified sequences</taxon>
        <taxon>metagenomes</taxon>
        <taxon>organismal metagenomes</taxon>
    </lineage>
</organism>
<protein>
    <submittedName>
        <fullName evidence="2">Uncharacterized protein</fullName>
    </submittedName>
</protein>
<evidence type="ECO:0000256" key="1">
    <source>
        <dbReference type="SAM" id="MobiDB-lite"/>
    </source>
</evidence>
<reference evidence="2" key="1">
    <citation type="submission" date="2020-03" db="EMBL/GenBank/DDBJ databases">
        <title>The deep terrestrial virosphere.</title>
        <authorList>
            <person name="Holmfeldt K."/>
            <person name="Nilsson E."/>
            <person name="Simone D."/>
            <person name="Lopez-Fernandez M."/>
            <person name="Wu X."/>
            <person name="de Brujin I."/>
            <person name="Lundin D."/>
            <person name="Andersson A."/>
            <person name="Bertilsson S."/>
            <person name="Dopson M."/>
        </authorList>
    </citation>
    <scope>NUCLEOTIDE SEQUENCE</scope>
    <source>
        <strain evidence="2">TM448A00302</strain>
    </source>
</reference>
<dbReference type="AlphaFoldDB" id="A0A6H1ZEY0"/>
<feature type="compositionally biased region" description="Basic and acidic residues" evidence="1">
    <location>
        <begin position="897"/>
        <end position="910"/>
    </location>
</feature>
<accession>A0A6H1ZEY0</accession>
<name>A0A6H1ZEY0_9ZZZZ</name>
<proteinExistence type="predicted"/>